<feature type="domain" description="TonB-dependent receptor-like beta-barrel" evidence="15">
    <location>
        <begin position="303"/>
        <end position="743"/>
    </location>
</feature>
<keyword evidence="7" id="KW-0406">Ion transport</keyword>
<evidence type="ECO:0000256" key="5">
    <source>
        <dbReference type="ARBA" id="ARBA00022692"/>
    </source>
</evidence>
<organism evidence="17 18">
    <name type="scientific">Gluconacetobacter diazotrophicus</name>
    <name type="common">Acetobacter diazotrophicus</name>
    <dbReference type="NCBI Taxonomy" id="33996"/>
    <lineage>
        <taxon>Bacteria</taxon>
        <taxon>Pseudomonadati</taxon>
        <taxon>Pseudomonadota</taxon>
        <taxon>Alphaproteobacteria</taxon>
        <taxon>Acetobacterales</taxon>
        <taxon>Acetobacteraceae</taxon>
        <taxon>Gluconacetobacter</taxon>
    </lineage>
</organism>
<dbReference type="Gene3D" id="2.40.170.20">
    <property type="entry name" value="TonB-dependent receptor, beta-barrel domain"/>
    <property type="match status" value="1"/>
</dbReference>
<evidence type="ECO:0000256" key="3">
    <source>
        <dbReference type="ARBA" id="ARBA00022452"/>
    </source>
</evidence>
<dbReference type="AlphaFoldDB" id="A0A7W4FES8"/>
<evidence type="ECO:0000256" key="9">
    <source>
        <dbReference type="ARBA" id="ARBA00023136"/>
    </source>
</evidence>
<evidence type="ECO:0000256" key="14">
    <source>
        <dbReference type="SAM" id="SignalP"/>
    </source>
</evidence>
<evidence type="ECO:0000256" key="7">
    <source>
        <dbReference type="ARBA" id="ARBA00023065"/>
    </source>
</evidence>
<dbReference type="EMBL" id="JABEQG010000013">
    <property type="protein sequence ID" value="MBB2156403.1"/>
    <property type="molecule type" value="Genomic_DNA"/>
</dbReference>
<dbReference type="PROSITE" id="PS51257">
    <property type="entry name" value="PROKAR_LIPOPROTEIN"/>
    <property type="match status" value="1"/>
</dbReference>
<evidence type="ECO:0000256" key="1">
    <source>
        <dbReference type="ARBA" id="ARBA00004571"/>
    </source>
</evidence>
<proteinExistence type="inferred from homology"/>
<dbReference type="Proteomes" id="UP000550787">
    <property type="component" value="Unassembled WGS sequence"/>
</dbReference>
<evidence type="ECO:0000256" key="10">
    <source>
        <dbReference type="ARBA" id="ARBA00023237"/>
    </source>
</evidence>
<keyword evidence="4" id="KW-0410">Iron transport</keyword>
<dbReference type="PROSITE" id="PS52016">
    <property type="entry name" value="TONB_DEPENDENT_REC_3"/>
    <property type="match status" value="1"/>
</dbReference>
<evidence type="ECO:0000256" key="11">
    <source>
        <dbReference type="PROSITE-ProRule" id="PRU01360"/>
    </source>
</evidence>
<keyword evidence="17" id="KW-0675">Receptor</keyword>
<comment type="similarity">
    <text evidence="11 12">Belongs to the TonB-dependent receptor family.</text>
</comment>
<keyword evidence="8 12" id="KW-0798">TonB box</keyword>
<accession>A0A7W4FES8</accession>
<dbReference type="GO" id="GO:0006826">
    <property type="term" value="P:iron ion transport"/>
    <property type="evidence" value="ECO:0007669"/>
    <property type="project" value="UniProtKB-KW"/>
</dbReference>
<dbReference type="InterPro" id="IPR036942">
    <property type="entry name" value="Beta-barrel_TonB_sf"/>
</dbReference>
<gene>
    <name evidence="17" type="ORF">HLH33_08785</name>
</gene>
<feature type="chain" id="PRO_5030559324" evidence="14">
    <location>
        <begin position="40"/>
        <end position="788"/>
    </location>
</feature>
<keyword evidence="10 11" id="KW-0998">Cell outer membrane</keyword>
<evidence type="ECO:0000256" key="2">
    <source>
        <dbReference type="ARBA" id="ARBA00022448"/>
    </source>
</evidence>
<feature type="signal peptide" evidence="14">
    <location>
        <begin position="1"/>
        <end position="39"/>
    </location>
</feature>
<dbReference type="Pfam" id="PF00593">
    <property type="entry name" value="TonB_dep_Rec_b-barrel"/>
    <property type="match status" value="1"/>
</dbReference>
<keyword evidence="9 11" id="KW-0472">Membrane</keyword>
<evidence type="ECO:0000256" key="4">
    <source>
        <dbReference type="ARBA" id="ARBA00022496"/>
    </source>
</evidence>
<keyword evidence="5 11" id="KW-0812">Transmembrane</keyword>
<evidence type="ECO:0000313" key="18">
    <source>
        <dbReference type="Proteomes" id="UP000550787"/>
    </source>
</evidence>
<evidence type="ECO:0000259" key="16">
    <source>
        <dbReference type="Pfam" id="PF07715"/>
    </source>
</evidence>
<keyword evidence="6" id="KW-0408">Iron</keyword>
<comment type="caution">
    <text evidence="17">The sequence shown here is derived from an EMBL/GenBank/DDBJ whole genome shotgun (WGS) entry which is preliminary data.</text>
</comment>
<evidence type="ECO:0000313" key="17">
    <source>
        <dbReference type="EMBL" id="MBB2156403.1"/>
    </source>
</evidence>
<evidence type="ECO:0000256" key="12">
    <source>
        <dbReference type="RuleBase" id="RU003357"/>
    </source>
</evidence>
<comment type="subcellular location">
    <subcellularLocation>
        <location evidence="1 11">Cell outer membrane</location>
        <topology evidence="1 11">Multi-pass membrane protein</topology>
    </subcellularLocation>
</comment>
<sequence>MHVLMVKLSMSVMPPGLRRIVWSMSVTSLGCALSMNAGAASTAPQKRAVGVHGRPEAAAGSGSGTAQPVKTEEVTVSVRRRSEPLQKVPVATSVYTASQARRDNVHDLQGIFEFVPSANFRANASSKDRAIFIRGIGTISTSPGVEPSVSTVIDGVVLARPGMATTDIVGLSQVEVMRGPQGTLFGKNASAGAVNIVTDRPTADFHAYTEGSYFSGNEYRLTGGVSGTLVPSKLIANADFLVGGFDGNVTNIASNTMVNGYEHRGVRSKFLWTPDDRTQVTLGLDYMYQNDLVPSGVYSSTSQIAFPTNVATSNPTLAAALKAEGITPSRNNTEVSNNIQSRSVDHSGGASITLDREFAGGYKLTSISGYRRWQNVQDQDYDGLGSVPAGVTNVHDHGLLNFWQASEEARVASPRGHFFDYVAGFYYLHSLDQEVYSRDVLVGTPATPNPGYGVSHYGIANNNYAVFAEGNLNFTKRFRGILGLRLLRDDLAYNMARNSTATAANPVLGIRPSYASTGSTSQNGYVDRIGLQYDVLSDMQAYFTYSHGYKGPAYNTFFNMQATDAQVLRPEQNNTYEIGLKSQFWHRRITANFAAFIEDFSNFQANFLDNVNGGAVYRMINAGSVSSKGVEGDISAHVLRDLTLGGNFTYDYAVVDRFNCPAGAPASCNVNGEPLPFAPRWKFVLNADYTRALNDRFSVSVDSDYTWQSRTQFALTETPDTVQKAYGIWNMSTTLRDSKLRLQLSLVMRNAINTHYLSYISYGVLGGTADFLPRDYGRYGGFVLRKEF</sequence>
<keyword evidence="2 11" id="KW-0813">Transport</keyword>
<feature type="region of interest" description="Disordered" evidence="13">
    <location>
        <begin position="46"/>
        <end position="77"/>
    </location>
</feature>
<dbReference type="InterPro" id="IPR039426">
    <property type="entry name" value="TonB-dep_rcpt-like"/>
</dbReference>
<dbReference type="InterPro" id="IPR012910">
    <property type="entry name" value="Plug_dom"/>
</dbReference>
<feature type="domain" description="TonB-dependent receptor plug" evidence="16">
    <location>
        <begin position="85"/>
        <end position="193"/>
    </location>
</feature>
<keyword evidence="3 11" id="KW-1134">Transmembrane beta strand</keyword>
<evidence type="ECO:0000256" key="6">
    <source>
        <dbReference type="ARBA" id="ARBA00023004"/>
    </source>
</evidence>
<protein>
    <submittedName>
        <fullName evidence="17">TonB-dependent receptor</fullName>
    </submittedName>
</protein>
<dbReference type="GO" id="GO:0009279">
    <property type="term" value="C:cell outer membrane"/>
    <property type="evidence" value="ECO:0007669"/>
    <property type="project" value="UniProtKB-SubCell"/>
</dbReference>
<dbReference type="PANTHER" id="PTHR32552">
    <property type="entry name" value="FERRICHROME IRON RECEPTOR-RELATED"/>
    <property type="match status" value="1"/>
</dbReference>
<dbReference type="SUPFAM" id="SSF56935">
    <property type="entry name" value="Porins"/>
    <property type="match status" value="1"/>
</dbReference>
<dbReference type="InterPro" id="IPR000531">
    <property type="entry name" value="Beta-barrel_TonB"/>
</dbReference>
<dbReference type="Pfam" id="PF07715">
    <property type="entry name" value="Plug"/>
    <property type="match status" value="1"/>
</dbReference>
<evidence type="ECO:0000256" key="8">
    <source>
        <dbReference type="ARBA" id="ARBA00023077"/>
    </source>
</evidence>
<dbReference type="PANTHER" id="PTHR32552:SF81">
    <property type="entry name" value="TONB-DEPENDENT OUTER MEMBRANE RECEPTOR"/>
    <property type="match status" value="1"/>
</dbReference>
<name>A0A7W4FES8_GLUDI</name>
<evidence type="ECO:0000256" key="13">
    <source>
        <dbReference type="SAM" id="MobiDB-lite"/>
    </source>
</evidence>
<evidence type="ECO:0000259" key="15">
    <source>
        <dbReference type="Pfam" id="PF00593"/>
    </source>
</evidence>
<reference evidence="17 18" key="1">
    <citation type="submission" date="2020-04" db="EMBL/GenBank/DDBJ databases">
        <title>Description of novel Gluconacetobacter.</title>
        <authorList>
            <person name="Sombolestani A."/>
        </authorList>
    </citation>
    <scope>NUCLEOTIDE SEQUENCE [LARGE SCALE GENOMIC DNA]</scope>
    <source>
        <strain evidence="17 18">LMG 7603</strain>
    </source>
</reference>
<keyword evidence="14" id="KW-0732">Signal</keyword>